<dbReference type="NCBIfam" id="NF003679">
    <property type="entry name" value="PRK05305.1-3"/>
    <property type="match status" value="1"/>
</dbReference>
<dbReference type="PANTHER" id="PTHR35809:SF1">
    <property type="entry name" value="ARCHAETIDYLSERINE DECARBOXYLASE PROENZYME-RELATED"/>
    <property type="match status" value="1"/>
</dbReference>
<keyword evidence="2 11" id="KW-0444">Lipid biosynthesis</keyword>
<comment type="similarity">
    <text evidence="11">Belongs to the phosphatidylserine decarboxylase family. PSD-A subfamily.</text>
</comment>
<evidence type="ECO:0000256" key="10">
    <source>
        <dbReference type="ARBA" id="ARBA00023317"/>
    </source>
</evidence>
<evidence type="ECO:0000313" key="13">
    <source>
        <dbReference type="Proteomes" id="UP001500635"/>
    </source>
</evidence>
<dbReference type="InterPro" id="IPR033175">
    <property type="entry name" value="PSD-A"/>
</dbReference>
<feature type="site" description="Cleavage (non-hydrolytic); by autocatalysis" evidence="11">
    <location>
        <begin position="208"/>
        <end position="209"/>
    </location>
</feature>
<keyword evidence="4 11" id="KW-0443">Lipid metabolism</keyword>
<keyword evidence="9 11" id="KW-1208">Phospholipid metabolism</keyword>
<gene>
    <name evidence="11" type="primary">psd</name>
    <name evidence="12" type="ORF">GCM10023147_51890</name>
</gene>
<keyword evidence="10 11" id="KW-0670">Pyruvate</keyword>
<evidence type="ECO:0000256" key="4">
    <source>
        <dbReference type="ARBA" id="ARBA00023098"/>
    </source>
</evidence>
<proteinExistence type="inferred from homology"/>
<keyword evidence="3 11" id="KW-0210">Decarboxylase</keyword>
<evidence type="ECO:0000256" key="6">
    <source>
        <dbReference type="ARBA" id="ARBA00023145"/>
    </source>
</evidence>
<comment type="caution">
    <text evidence="12">The sequence shown here is derived from an EMBL/GenBank/DDBJ whole genome shotgun (WGS) entry which is preliminary data.</text>
</comment>
<evidence type="ECO:0000256" key="1">
    <source>
        <dbReference type="ARBA" id="ARBA00022475"/>
    </source>
</evidence>
<keyword evidence="1 11" id="KW-1003">Cell membrane</keyword>
<dbReference type="EC" id="4.1.1.65" evidence="11"/>
<sequence length="240" mass="25265">MARRPQPPVDGHLTEHSTGFGHVVELVRHTVPPMHPAGTPFVIAPLAVAAAGHRRAWIRTPALAVSAACLAFFRHPGRVPPTASGVAVAPADGEVTLVDAHVPPPELQLGDQPLPRVSIFLSIFDAHVQRAPVAGTVETVVHRDGAFLSADLPEASDSNERTSVRLATEHGPVGVVQIAGLIARRIRTDCAPGDTLDLGETYGIIRFGSRVDTYLPAGSELAVWPGQRAVGAETVIAHLP</sequence>
<evidence type="ECO:0000256" key="2">
    <source>
        <dbReference type="ARBA" id="ARBA00022516"/>
    </source>
</evidence>
<comment type="function">
    <text evidence="11">Catalyzes the formation of phosphatidylethanolamine (PtdEtn) from phosphatidylserine (PtdSer).</text>
</comment>
<comment type="PTM">
    <text evidence="11">Is synthesized initially as an inactive proenzyme. Formation of the active enzyme involves a self-maturation process in which the active site pyruvoyl group is generated from an internal serine residue via an autocatalytic post-translational modification. Two non-identical subunits are generated from the proenzyme in this reaction, and the pyruvate is formed at the N-terminus of the alpha chain, which is derived from the carboxyl end of the proenzyme. The post-translation cleavage follows an unusual pathway, termed non-hydrolytic serinolysis, in which the side chain hydroxyl group of the serine supplies its oxygen atom to form the C-terminus of the beta chain, while the remainder of the serine residue undergoes an oxidative deamination to produce ammonia and the pyruvoyl prosthetic group on the alpha chain.</text>
</comment>
<keyword evidence="7 11" id="KW-0594">Phospholipid biosynthesis</keyword>
<comment type="catalytic activity">
    <reaction evidence="11">
        <text>a 1,2-diacyl-sn-glycero-3-phospho-L-serine + H(+) = a 1,2-diacyl-sn-glycero-3-phosphoethanolamine + CO2</text>
        <dbReference type="Rhea" id="RHEA:20828"/>
        <dbReference type="ChEBI" id="CHEBI:15378"/>
        <dbReference type="ChEBI" id="CHEBI:16526"/>
        <dbReference type="ChEBI" id="CHEBI:57262"/>
        <dbReference type="ChEBI" id="CHEBI:64612"/>
        <dbReference type="EC" id="4.1.1.65"/>
    </reaction>
</comment>
<comment type="subunit">
    <text evidence="11">Heterodimer of a large membrane-associated beta subunit and a small pyruvoyl-containing alpha subunit.</text>
</comment>
<feature type="active site" description="Schiff-base intermediate with substrate; via pyruvic acid" evidence="11">
    <location>
        <position position="209"/>
    </location>
</feature>
<feature type="chain" id="PRO_5044946428" description="Phosphatidylserine decarboxylase beta chain" evidence="11">
    <location>
        <begin position="1"/>
        <end position="208"/>
    </location>
</feature>
<name>A0ABP8KID7_9ACTN</name>
<comment type="cofactor">
    <cofactor evidence="11">
        <name>pyruvate</name>
        <dbReference type="ChEBI" id="CHEBI:15361"/>
    </cofactor>
    <text evidence="11">Binds 1 pyruvoyl group covalently per subunit.</text>
</comment>
<comment type="subcellular location">
    <subcellularLocation>
        <location evidence="11">Cell membrane</location>
        <topology evidence="11">Peripheral membrane protein</topology>
    </subcellularLocation>
</comment>
<evidence type="ECO:0000256" key="8">
    <source>
        <dbReference type="ARBA" id="ARBA00023239"/>
    </source>
</evidence>
<accession>A0ABP8KID7</accession>
<dbReference type="PANTHER" id="PTHR35809">
    <property type="entry name" value="ARCHAETIDYLSERINE DECARBOXYLASE PROENZYME-RELATED"/>
    <property type="match status" value="1"/>
</dbReference>
<evidence type="ECO:0000256" key="11">
    <source>
        <dbReference type="HAMAP-Rule" id="MF_00664"/>
    </source>
</evidence>
<keyword evidence="8 11" id="KW-0456">Lyase</keyword>
<dbReference type="HAMAP" id="MF_00664">
    <property type="entry name" value="PS_decarb_PSD_A"/>
    <property type="match status" value="1"/>
</dbReference>
<keyword evidence="5 11" id="KW-0472">Membrane</keyword>
<dbReference type="InterPro" id="IPR003817">
    <property type="entry name" value="PS_Dcarbxylase"/>
</dbReference>
<protein>
    <recommendedName>
        <fullName evidence="11">Phosphatidylserine decarboxylase proenzyme</fullName>
        <ecNumber evidence="11">4.1.1.65</ecNumber>
    </recommendedName>
    <component>
        <recommendedName>
            <fullName evidence="11">Phosphatidylserine decarboxylase alpha chain</fullName>
        </recommendedName>
    </component>
    <component>
        <recommendedName>
            <fullName evidence="11">Phosphatidylserine decarboxylase beta chain</fullName>
        </recommendedName>
    </component>
</protein>
<evidence type="ECO:0000256" key="9">
    <source>
        <dbReference type="ARBA" id="ARBA00023264"/>
    </source>
</evidence>
<comment type="pathway">
    <text evidence="11">Phospholipid metabolism; phosphatidylethanolamine biosynthesis; phosphatidylethanolamine from CDP-diacylglycerol: step 2/2.</text>
</comment>
<evidence type="ECO:0000256" key="5">
    <source>
        <dbReference type="ARBA" id="ARBA00023136"/>
    </source>
</evidence>
<evidence type="ECO:0000256" key="7">
    <source>
        <dbReference type="ARBA" id="ARBA00023209"/>
    </source>
</evidence>
<feature type="modified residue" description="Pyruvic acid (Ser); by autocatalysis" evidence="11">
    <location>
        <position position="209"/>
    </location>
</feature>
<feature type="chain" id="PRO_5044946429" description="Phosphatidylserine decarboxylase alpha chain" evidence="11">
    <location>
        <begin position="209"/>
        <end position="240"/>
    </location>
</feature>
<keyword evidence="13" id="KW-1185">Reference proteome</keyword>
<evidence type="ECO:0000256" key="3">
    <source>
        <dbReference type="ARBA" id="ARBA00022793"/>
    </source>
</evidence>
<dbReference type="Proteomes" id="UP001500635">
    <property type="component" value="Unassembled WGS sequence"/>
</dbReference>
<evidence type="ECO:0000313" key="12">
    <source>
        <dbReference type="EMBL" id="GAA4407825.1"/>
    </source>
</evidence>
<keyword evidence="6 11" id="KW-0865">Zymogen</keyword>
<reference evidence="13" key="1">
    <citation type="journal article" date="2019" name="Int. J. Syst. Evol. Microbiol.">
        <title>The Global Catalogue of Microorganisms (GCM) 10K type strain sequencing project: providing services to taxonomists for standard genome sequencing and annotation.</title>
        <authorList>
            <consortium name="The Broad Institute Genomics Platform"/>
            <consortium name="The Broad Institute Genome Sequencing Center for Infectious Disease"/>
            <person name="Wu L."/>
            <person name="Ma J."/>
        </authorList>
    </citation>
    <scope>NUCLEOTIDE SEQUENCE [LARGE SCALE GENOMIC DNA]</scope>
    <source>
        <strain evidence="13">JCM 17688</strain>
    </source>
</reference>
<dbReference type="Pfam" id="PF02666">
    <property type="entry name" value="PS_Dcarbxylase"/>
    <property type="match status" value="1"/>
</dbReference>
<dbReference type="EMBL" id="BAABFR010000194">
    <property type="protein sequence ID" value="GAA4407825.1"/>
    <property type="molecule type" value="Genomic_DNA"/>
</dbReference>
<organism evidence="12 13">
    <name type="scientific">Tsukamurella soli</name>
    <dbReference type="NCBI Taxonomy" id="644556"/>
    <lineage>
        <taxon>Bacteria</taxon>
        <taxon>Bacillati</taxon>
        <taxon>Actinomycetota</taxon>
        <taxon>Actinomycetes</taxon>
        <taxon>Mycobacteriales</taxon>
        <taxon>Tsukamurellaceae</taxon>
        <taxon>Tsukamurella</taxon>
    </lineage>
</organism>
<dbReference type="RefSeq" id="WP_345001871.1">
    <property type="nucleotide sequence ID" value="NZ_BAABFR010000194.1"/>
</dbReference>